<evidence type="ECO:0000313" key="2">
    <source>
        <dbReference type="EMBL" id="TCD03573.1"/>
    </source>
</evidence>
<gene>
    <name evidence="2" type="ORF">EZ437_06350</name>
</gene>
<dbReference type="SMART" id="SM00748">
    <property type="entry name" value="HEPN"/>
    <property type="match status" value="1"/>
</dbReference>
<dbReference type="Proteomes" id="UP000293347">
    <property type="component" value="Unassembled WGS sequence"/>
</dbReference>
<feature type="domain" description="HEPN" evidence="1">
    <location>
        <begin position="163"/>
        <end position="283"/>
    </location>
</feature>
<sequence length="300" mass="34009">MKKQKLPPMAADGQPTAEASELKTITDFILTQFKIEKVICFGSIINNVQNSSCFKDAASEPEAKLQNSYYLLIIPEAAEMLADIAIQMRLEEDLKILANVTIIVHRMEEINAALENGSSFFTTIYKKGTMLYDQEKEAFVVPAPGAALNKRIIKREAFWHQWFTLSEGFLKGAVFFKNDHHHNLSVYMLHQALQHCYSGMLRVLTGYRTNANGLRRLMKLIDNILPDSSFTNVKKTPEDARLTGLLLKGFGDARYSDKFEITEQELSLMTDRIDEILKTANIACLQHIKKIKEGKTPYIA</sequence>
<protein>
    <submittedName>
        <fullName evidence="2">HEPN domain-containing protein</fullName>
    </submittedName>
</protein>
<dbReference type="SUPFAM" id="SSF81593">
    <property type="entry name" value="Nucleotidyltransferase substrate binding subunit/domain"/>
    <property type="match status" value="1"/>
</dbReference>
<dbReference type="AlphaFoldDB" id="A0A4R0NUB3"/>
<keyword evidence="3" id="KW-1185">Reference proteome</keyword>
<dbReference type="Pfam" id="PF05168">
    <property type="entry name" value="HEPN"/>
    <property type="match status" value="1"/>
</dbReference>
<dbReference type="RefSeq" id="WP_131594323.1">
    <property type="nucleotide sequence ID" value="NZ_SJSL01000001.1"/>
</dbReference>
<accession>A0A4R0NUB3</accession>
<proteinExistence type="predicted"/>
<name>A0A4R0NUB3_9SPHI</name>
<dbReference type="InterPro" id="IPR007842">
    <property type="entry name" value="HEPN_dom"/>
</dbReference>
<dbReference type="PROSITE" id="PS50910">
    <property type="entry name" value="HEPN"/>
    <property type="match status" value="1"/>
</dbReference>
<dbReference type="EMBL" id="SJSL01000001">
    <property type="protein sequence ID" value="TCD03573.1"/>
    <property type="molecule type" value="Genomic_DNA"/>
</dbReference>
<organism evidence="2 3">
    <name type="scientific">Pedobacter psychroterrae</name>
    <dbReference type="NCBI Taxonomy" id="2530453"/>
    <lineage>
        <taxon>Bacteria</taxon>
        <taxon>Pseudomonadati</taxon>
        <taxon>Bacteroidota</taxon>
        <taxon>Sphingobacteriia</taxon>
        <taxon>Sphingobacteriales</taxon>
        <taxon>Sphingobacteriaceae</taxon>
        <taxon>Pedobacter</taxon>
    </lineage>
</organism>
<reference evidence="2 3" key="1">
    <citation type="submission" date="2019-02" db="EMBL/GenBank/DDBJ databases">
        <title>Pedobacter sp. RP-1-14 sp. nov., isolated from Arctic soil.</title>
        <authorList>
            <person name="Dahal R.H."/>
        </authorList>
    </citation>
    <scope>NUCLEOTIDE SEQUENCE [LARGE SCALE GENOMIC DNA]</scope>
    <source>
        <strain evidence="2 3">RP-1-14</strain>
    </source>
</reference>
<comment type="caution">
    <text evidence="2">The sequence shown here is derived from an EMBL/GenBank/DDBJ whole genome shotgun (WGS) entry which is preliminary data.</text>
</comment>
<dbReference type="Gene3D" id="1.20.120.330">
    <property type="entry name" value="Nucleotidyltransferases domain 2"/>
    <property type="match status" value="1"/>
</dbReference>
<dbReference type="OrthoDB" id="634374at2"/>
<evidence type="ECO:0000259" key="1">
    <source>
        <dbReference type="PROSITE" id="PS50910"/>
    </source>
</evidence>
<evidence type="ECO:0000313" key="3">
    <source>
        <dbReference type="Proteomes" id="UP000293347"/>
    </source>
</evidence>